<dbReference type="InterPro" id="IPR012334">
    <property type="entry name" value="Pectin_lyas_fold"/>
</dbReference>
<dbReference type="Proteomes" id="UP000291269">
    <property type="component" value="Unassembled WGS sequence"/>
</dbReference>
<dbReference type="EMBL" id="SDOZ01000002">
    <property type="protein sequence ID" value="RXZ61397.1"/>
    <property type="molecule type" value="Genomic_DNA"/>
</dbReference>
<evidence type="ECO:0000313" key="4">
    <source>
        <dbReference type="Proteomes" id="UP000291269"/>
    </source>
</evidence>
<organism evidence="3 4">
    <name type="scientific">Candidatus Borkfalkia ceftriaxoniphila</name>
    <dbReference type="NCBI Taxonomy" id="2508949"/>
    <lineage>
        <taxon>Bacteria</taxon>
        <taxon>Bacillati</taxon>
        <taxon>Bacillota</taxon>
        <taxon>Clostridia</taxon>
        <taxon>Christensenellales</taxon>
        <taxon>Christensenellaceae</taxon>
        <taxon>Candidatus Borkfalkia</taxon>
    </lineage>
</organism>
<sequence length="667" mass="74552">MKSFFKKLFAVLISLTLFLSLFGCESKDTQKEDPPQKEVTLLEKEQVIDALERDIYNRSFPADSKEKEFMGLSDANAVGVDRDRFENEVLYPVPDEEDFVAVYDVREYGIFPENKDNAPALNILLKQIKNVEGLKFLRFPQGVYLFHATVNFADIEDLYVVGEDAEWRMTEWTSAMDIRNCKNFHINGFEFDYHPASTVTGTVISTDEAKRSVTLKLGEEFDMSDSRFNGGKVKYGSYMEYVWDETYGAYIPDKDGMLRYNSTGDRVENLVGGSYDPAAHTLTIAFSADSGYRAPDEGTKVSVSYTMYEYGMFMFQSCEKVYMESNDVYASLGMTFVTYNVKDLYMNRTNLRLREGSERLMTSTADGLHANGCYGDMIVTNSLYEASHDDAMNICSFYNTVSSYAGNTLVCGASSATTNYPIMEGDVIEIYDPQSMELIETYTVVKVTALGLSYDLTVDKRIREDISGCLVGNTTRVPALKVENCIIRNKRNRGILAQVRNSEIVNCAFYNVLHGPIMMNASFDIFAEAIIPRSITVRNCKFFDNNTAHGLSADVSAFRNGGTVLANTVRAIEVENNYFSRSAAGAVYFCGTGDCVAKNNLAYDICRSAVNDAQRAMISLVTDRNAYVCDNFAYLPSAIEGFALLYKSAAEGTEATGNIEYILEGKV</sequence>
<dbReference type="OrthoDB" id="9807299at2"/>
<proteinExistence type="predicted"/>
<accession>A0A4Q2KBP1</accession>
<dbReference type="Pfam" id="PF13229">
    <property type="entry name" value="Beta_helix"/>
    <property type="match status" value="1"/>
</dbReference>
<dbReference type="RefSeq" id="WP_129224051.1">
    <property type="nucleotide sequence ID" value="NZ_SDOZ01000002.1"/>
</dbReference>
<evidence type="ECO:0000256" key="1">
    <source>
        <dbReference type="SAM" id="SignalP"/>
    </source>
</evidence>
<evidence type="ECO:0000259" key="2">
    <source>
        <dbReference type="Pfam" id="PF13229"/>
    </source>
</evidence>
<dbReference type="AlphaFoldDB" id="A0A4Q2KBP1"/>
<feature type="chain" id="PRO_5038401294" evidence="1">
    <location>
        <begin position="24"/>
        <end position="667"/>
    </location>
</feature>
<dbReference type="InterPro" id="IPR039448">
    <property type="entry name" value="Beta_helix"/>
</dbReference>
<feature type="signal peptide" evidence="1">
    <location>
        <begin position="1"/>
        <end position="23"/>
    </location>
</feature>
<evidence type="ECO:0000313" key="3">
    <source>
        <dbReference type="EMBL" id="RXZ61397.1"/>
    </source>
</evidence>
<comment type="caution">
    <text evidence="3">The sequence shown here is derived from an EMBL/GenBank/DDBJ whole genome shotgun (WGS) entry which is preliminary data.</text>
</comment>
<protein>
    <submittedName>
        <fullName evidence="3">Right-handed parallel beta-helix repeat-containing protein</fullName>
    </submittedName>
</protein>
<dbReference type="InterPro" id="IPR011050">
    <property type="entry name" value="Pectin_lyase_fold/virulence"/>
</dbReference>
<dbReference type="PROSITE" id="PS51257">
    <property type="entry name" value="PROKAR_LIPOPROTEIN"/>
    <property type="match status" value="1"/>
</dbReference>
<keyword evidence="4" id="KW-1185">Reference proteome</keyword>
<reference evidence="3 4" key="1">
    <citation type="journal article" date="2019" name="Gut">
        <title>Antibiotics-induced monodominance of a novel gut bacterial order.</title>
        <authorList>
            <person name="Hildebrand F."/>
            <person name="Moitinho-Silva L."/>
            <person name="Blasche S."/>
            <person name="Jahn M.T."/>
            <person name="Gossmann T.I."/>
            <person name="Heuerta-Cepas J."/>
            <person name="Hercog R."/>
            <person name="Luetge M."/>
            <person name="Bahram M."/>
            <person name="Pryszlak A."/>
            <person name="Alves R.J."/>
            <person name="Waszak S.M."/>
            <person name="Zhu A."/>
            <person name="Ye L."/>
            <person name="Costea P.I."/>
            <person name="Aalvink S."/>
            <person name="Belzer C."/>
            <person name="Forslund S.K."/>
            <person name="Sunagawa S."/>
            <person name="Hentschel U."/>
            <person name="Merten C."/>
            <person name="Patil K.R."/>
            <person name="Benes V."/>
            <person name="Bork P."/>
        </authorList>
    </citation>
    <scope>NUCLEOTIDE SEQUENCE [LARGE SCALE GENOMIC DNA]</scope>
    <source>
        <strain evidence="3 4">HDS1380</strain>
    </source>
</reference>
<name>A0A4Q2KBP1_9FIRM</name>
<dbReference type="Gene3D" id="2.160.20.10">
    <property type="entry name" value="Single-stranded right-handed beta-helix, Pectin lyase-like"/>
    <property type="match status" value="1"/>
</dbReference>
<feature type="domain" description="Right handed beta helix" evidence="2">
    <location>
        <begin position="480"/>
        <end position="604"/>
    </location>
</feature>
<dbReference type="SUPFAM" id="SSF51126">
    <property type="entry name" value="Pectin lyase-like"/>
    <property type="match status" value="1"/>
</dbReference>
<gene>
    <name evidence="3" type="ORF">ESZ91_03130</name>
</gene>
<keyword evidence="1" id="KW-0732">Signal</keyword>